<dbReference type="Pfam" id="PF00293">
    <property type="entry name" value="NUDIX"/>
    <property type="match status" value="1"/>
</dbReference>
<dbReference type="Proteomes" id="UP001291930">
    <property type="component" value="Unassembled WGS sequence"/>
</dbReference>
<organism evidence="2 3">
    <name type="scientific">Bacillus bingmayongensis</name>
    <dbReference type="NCBI Taxonomy" id="1150157"/>
    <lineage>
        <taxon>Bacteria</taxon>
        <taxon>Bacillati</taxon>
        <taxon>Bacillota</taxon>
        <taxon>Bacilli</taxon>
        <taxon>Bacillales</taxon>
        <taxon>Bacillaceae</taxon>
        <taxon>Bacillus</taxon>
    </lineage>
</organism>
<accession>A0ABU5JQR5</accession>
<reference evidence="3" key="1">
    <citation type="submission" date="2023-11" db="EMBL/GenBank/DDBJ databases">
        <title>Genome Sequence of Bacillus pseudomycoides stain BUPM19.</title>
        <authorList>
            <person name="Farhat A."/>
        </authorList>
    </citation>
    <scope>NUCLEOTIDE SEQUENCE [LARGE SCALE GENOMIC DNA]</scope>
    <source>
        <strain evidence="3">BUPM19</strain>
    </source>
</reference>
<dbReference type="InterPro" id="IPR015797">
    <property type="entry name" value="NUDIX_hydrolase-like_dom_sf"/>
</dbReference>
<dbReference type="CDD" id="cd04688">
    <property type="entry name" value="NUDIX_Hydrolase"/>
    <property type="match status" value="1"/>
</dbReference>
<name>A0ABU5JQR5_9BACI</name>
<evidence type="ECO:0000259" key="1">
    <source>
        <dbReference type="PROSITE" id="PS51462"/>
    </source>
</evidence>
<gene>
    <name evidence="2" type="ORF">U2I54_01260</name>
</gene>
<protein>
    <submittedName>
        <fullName evidence="2">NUDIX hydrolase</fullName>
    </submittedName>
</protein>
<dbReference type="EMBL" id="JAXOVW010000002">
    <property type="protein sequence ID" value="MDZ5605775.1"/>
    <property type="molecule type" value="Genomic_DNA"/>
</dbReference>
<dbReference type="PROSITE" id="PS51462">
    <property type="entry name" value="NUDIX"/>
    <property type="match status" value="1"/>
</dbReference>
<proteinExistence type="predicted"/>
<keyword evidence="2" id="KW-0378">Hydrolase</keyword>
<dbReference type="GO" id="GO:0016787">
    <property type="term" value="F:hydrolase activity"/>
    <property type="evidence" value="ECO:0007669"/>
    <property type="project" value="UniProtKB-KW"/>
</dbReference>
<comment type="caution">
    <text evidence="2">The sequence shown here is derived from an EMBL/GenBank/DDBJ whole genome shotgun (WGS) entry which is preliminary data.</text>
</comment>
<evidence type="ECO:0000313" key="2">
    <source>
        <dbReference type="EMBL" id="MDZ5605775.1"/>
    </source>
</evidence>
<dbReference type="SUPFAM" id="SSF55811">
    <property type="entry name" value="Nudix"/>
    <property type="match status" value="1"/>
</dbReference>
<feature type="domain" description="Nudix hydrolase" evidence="1">
    <location>
        <begin position="1"/>
        <end position="138"/>
    </location>
</feature>
<evidence type="ECO:0000313" key="3">
    <source>
        <dbReference type="Proteomes" id="UP001291930"/>
    </source>
</evidence>
<dbReference type="Gene3D" id="3.90.79.10">
    <property type="entry name" value="Nucleoside Triphosphate Pyrophosphohydrolase"/>
    <property type="match status" value="1"/>
</dbReference>
<dbReference type="InterPro" id="IPR000086">
    <property type="entry name" value="NUDIX_hydrolase_dom"/>
</dbReference>
<sequence>MYPRAKAFGIIIHYERILVQEYNIENDIYYRPLGGSIELGEKSNDTVIREFREEISAQVEVTDYLGCLENIFYVNEEIGHEIIQLYSLRFVDTSLYEIETIPIIDEEPNAYATWIPITAFLNQEKVLYPNGLTELLRAKIKKRNPIGFRFFQIY</sequence>
<keyword evidence="3" id="KW-1185">Reference proteome</keyword>
<dbReference type="RefSeq" id="WP_374216534.1">
    <property type="nucleotide sequence ID" value="NZ_JAXOVW010000002.1"/>
</dbReference>